<name>A0A2P6TWS5_CHLSO</name>
<dbReference type="STRING" id="3076.A0A2P6TWS5"/>
<dbReference type="SUPFAM" id="SSF81606">
    <property type="entry name" value="PP2C-like"/>
    <property type="match status" value="1"/>
</dbReference>
<dbReference type="Proteomes" id="UP000239899">
    <property type="component" value="Unassembled WGS sequence"/>
</dbReference>
<dbReference type="SMART" id="SM00332">
    <property type="entry name" value="PP2Cc"/>
    <property type="match status" value="1"/>
</dbReference>
<evidence type="ECO:0000313" key="4">
    <source>
        <dbReference type="Proteomes" id="UP000239899"/>
    </source>
</evidence>
<dbReference type="Pfam" id="PF00481">
    <property type="entry name" value="PP2C"/>
    <property type="match status" value="2"/>
</dbReference>
<dbReference type="CDD" id="cd00143">
    <property type="entry name" value="PP2Cc"/>
    <property type="match status" value="1"/>
</dbReference>
<dbReference type="AlphaFoldDB" id="A0A2P6TWS5"/>
<dbReference type="PROSITE" id="PS51746">
    <property type="entry name" value="PPM_2"/>
    <property type="match status" value="1"/>
</dbReference>
<dbReference type="InterPro" id="IPR015655">
    <property type="entry name" value="PP2C"/>
</dbReference>
<dbReference type="OrthoDB" id="10264738at2759"/>
<dbReference type="InterPro" id="IPR036457">
    <property type="entry name" value="PPM-type-like_dom_sf"/>
</dbReference>
<dbReference type="Gene3D" id="3.60.40.10">
    <property type="entry name" value="PPM-type phosphatase domain"/>
    <property type="match status" value="1"/>
</dbReference>
<dbReference type="GO" id="GO:0004722">
    <property type="term" value="F:protein serine/threonine phosphatase activity"/>
    <property type="evidence" value="ECO:0007669"/>
    <property type="project" value="InterPro"/>
</dbReference>
<dbReference type="EMBL" id="LHPG02000005">
    <property type="protein sequence ID" value="PRW58514.1"/>
    <property type="molecule type" value="Genomic_DNA"/>
</dbReference>
<evidence type="ECO:0000256" key="1">
    <source>
        <dbReference type="SAM" id="MobiDB-lite"/>
    </source>
</evidence>
<dbReference type="PANTHER" id="PTHR47992">
    <property type="entry name" value="PROTEIN PHOSPHATASE"/>
    <property type="match status" value="1"/>
</dbReference>
<comment type="caution">
    <text evidence="3">The sequence shown here is derived from an EMBL/GenBank/DDBJ whole genome shotgun (WGS) entry which is preliminary data.</text>
</comment>
<protein>
    <submittedName>
        <fullName evidence="3">Phosphatase 2C 6</fullName>
    </submittedName>
</protein>
<keyword evidence="4" id="KW-1185">Reference proteome</keyword>
<accession>A0A2P6TWS5</accession>
<evidence type="ECO:0000313" key="3">
    <source>
        <dbReference type="EMBL" id="PRW58514.1"/>
    </source>
</evidence>
<gene>
    <name evidence="3" type="ORF">C2E21_3249</name>
</gene>
<feature type="region of interest" description="Disordered" evidence="1">
    <location>
        <begin position="1"/>
        <end position="25"/>
    </location>
</feature>
<organism evidence="3 4">
    <name type="scientific">Chlorella sorokiniana</name>
    <name type="common">Freshwater green alga</name>
    <dbReference type="NCBI Taxonomy" id="3076"/>
    <lineage>
        <taxon>Eukaryota</taxon>
        <taxon>Viridiplantae</taxon>
        <taxon>Chlorophyta</taxon>
        <taxon>core chlorophytes</taxon>
        <taxon>Trebouxiophyceae</taxon>
        <taxon>Chlorellales</taxon>
        <taxon>Chlorellaceae</taxon>
        <taxon>Chlorella clade</taxon>
        <taxon>Chlorella</taxon>
    </lineage>
</organism>
<reference evidence="3 4" key="1">
    <citation type="journal article" date="2018" name="Plant J.">
        <title>Genome sequences of Chlorella sorokiniana UTEX 1602 and Micractinium conductrix SAG 241.80: implications to maltose excretion by a green alga.</title>
        <authorList>
            <person name="Arriola M.B."/>
            <person name="Velmurugan N."/>
            <person name="Zhang Y."/>
            <person name="Plunkett M.H."/>
            <person name="Hondzo H."/>
            <person name="Barney B.M."/>
        </authorList>
    </citation>
    <scope>NUCLEOTIDE SEQUENCE [LARGE SCALE GENOMIC DNA]</scope>
    <source>
        <strain evidence="4">UTEX 1602</strain>
    </source>
</reference>
<feature type="domain" description="PPM-type phosphatase" evidence="2">
    <location>
        <begin position="120"/>
        <end position="436"/>
    </location>
</feature>
<sequence length="438" mass="45102">MRLHSTAEQLAAVAASEPASGPMPLPPRLQAVQQHHLGSPLPPHPVASHGRGLYHEDTLMRLGALSSIDSSMLSSGSYSDDEAALPPADAHLQRWQADAAAGETPGFNSQQWLTVPGLADVAFLSWGGRARNRWKAANQDAFAAAELDSPGHPALLLVVCDGHGRGGEHASAAAARGIADAAPQARSCLLQPDSGLGGGSGGGGGSGLPVAQEALIAAFQAVGTSMQVGFRDCGTAAVACLLEPHCLTAVWTGDCRAAAGLVVGTTQGPAVLVHQLTRDHKPENPLEHARIVATGRGRVVQLREGQSHRLCGYEATSQSIALSRALGDAWATQLGLTHEPDAVSITLPNPARISGDWDSSSSGGSGSAARPARHVLVVASDGLWDMCSNEEAVGIALSCSSPDEAAQALMQTACRRWAAAYEGEFLDDISLAVAFLPA</sequence>
<proteinExistence type="predicted"/>
<evidence type="ECO:0000259" key="2">
    <source>
        <dbReference type="PROSITE" id="PS51746"/>
    </source>
</evidence>
<dbReference type="InterPro" id="IPR001932">
    <property type="entry name" value="PPM-type_phosphatase-like_dom"/>
</dbReference>